<accession>A0A4Q9LBZ5</accession>
<dbReference type="EMBL" id="PITJ01000029">
    <property type="protein sequence ID" value="TBU05264.1"/>
    <property type="molecule type" value="Genomic_DNA"/>
</dbReference>
<dbReference type="AlphaFoldDB" id="A0A4Q9LBZ5"/>
<name>A0A4Q9LBZ5_9MICR</name>
<sequence>MCIITKPLQWLLSSSLLLIIALGTLGFLSYRSASKYIENLESDYKKISELDSFRTLAGDLKRERIALLSEMKDDIKFTVFKIKDANDRKNLLDALDKKKNGEVQESSSILISTNTAYIIPIKRPSRLGDINFLTKVGFLLKKKTTMQTISELAAYIGKKPKSSDDANKTVMIFFNIIDEKKVGIFCVESEDGVVKKTNKEQIFIIKHPSKNIKGEISDFIAYIIEKNRKEESKTEKKTKQ</sequence>
<evidence type="ECO:0000313" key="2">
    <source>
        <dbReference type="Proteomes" id="UP000292362"/>
    </source>
</evidence>
<proteinExistence type="predicted"/>
<organism evidence="1 2">
    <name type="scientific">Hamiltosporidium tvaerminnensis</name>
    <dbReference type="NCBI Taxonomy" id="1176355"/>
    <lineage>
        <taxon>Eukaryota</taxon>
        <taxon>Fungi</taxon>
        <taxon>Fungi incertae sedis</taxon>
        <taxon>Microsporidia</taxon>
        <taxon>Dubosqiidae</taxon>
        <taxon>Hamiltosporidium</taxon>
    </lineage>
</organism>
<reference evidence="1 2" key="1">
    <citation type="submission" date="2017-12" db="EMBL/GenBank/DDBJ databases">
        <authorList>
            <person name="Pombert J.-F."/>
            <person name="Haag K.L."/>
            <person name="Ebert D."/>
        </authorList>
    </citation>
    <scope>NUCLEOTIDE SEQUENCE [LARGE SCALE GENOMIC DNA]</scope>
    <source>
        <strain evidence="1">FI-OER-3-3</strain>
    </source>
</reference>
<dbReference type="Proteomes" id="UP000292362">
    <property type="component" value="Unassembled WGS sequence"/>
</dbReference>
<gene>
    <name evidence="1" type="ORF">CWI37_0029p0020</name>
</gene>
<protein>
    <submittedName>
        <fullName evidence="1">Uncharacterized protein</fullName>
    </submittedName>
</protein>
<comment type="caution">
    <text evidence="1">The sequence shown here is derived from an EMBL/GenBank/DDBJ whole genome shotgun (WGS) entry which is preliminary data.</text>
</comment>
<evidence type="ECO:0000313" key="1">
    <source>
        <dbReference type="EMBL" id="TBU05264.1"/>
    </source>
</evidence>
<dbReference type="VEuPathDB" id="MicrosporidiaDB:CWI37_0029p0020"/>